<evidence type="ECO:0000256" key="6">
    <source>
        <dbReference type="ARBA" id="ARBA00067332"/>
    </source>
</evidence>
<keyword evidence="10" id="KW-1185">Reference proteome</keyword>
<dbReference type="InterPro" id="IPR036388">
    <property type="entry name" value="WH-like_DNA-bd_sf"/>
</dbReference>
<dbReference type="RefSeq" id="WP_183791461.1">
    <property type="nucleotide sequence ID" value="NZ_JACIDU010000006.1"/>
</dbReference>
<accession>A0A7W6K329</accession>
<dbReference type="Proteomes" id="UP000584824">
    <property type="component" value="Unassembled WGS sequence"/>
</dbReference>
<dbReference type="PROSITE" id="PS50931">
    <property type="entry name" value="HTH_LYSR"/>
    <property type="match status" value="1"/>
</dbReference>
<evidence type="ECO:0000256" key="1">
    <source>
        <dbReference type="ARBA" id="ARBA00009437"/>
    </source>
</evidence>
<comment type="similarity">
    <text evidence="1">Belongs to the LysR transcriptional regulatory family.</text>
</comment>
<dbReference type="SUPFAM" id="SSF53850">
    <property type="entry name" value="Periplasmic binding protein-like II"/>
    <property type="match status" value="1"/>
</dbReference>
<dbReference type="InterPro" id="IPR000847">
    <property type="entry name" value="LysR_HTH_N"/>
</dbReference>
<dbReference type="InterPro" id="IPR036390">
    <property type="entry name" value="WH_DNA-bd_sf"/>
</dbReference>
<evidence type="ECO:0000313" key="9">
    <source>
        <dbReference type="EMBL" id="MBB4103172.1"/>
    </source>
</evidence>
<keyword evidence="2" id="KW-0805">Transcription regulation</keyword>
<dbReference type="PRINTS" id="PR00039">
    <property type="entry name" value="HTHLYSR"/>
</dbReference>
<dbReference type="Pfam" id="PF00126">
    <property type="entry name" value="HTH_1"/>
    <property type="match status" value="1"/>
</dbReference>
<dbReference type="GO" id="GO:0043565">
    <property type="term" value="F:sequence-specific DNA binding"/>
    <property type="evidence" value="ECO:0007669"/>
    <property type="project" value="TreeGrafter"/>
</dbReference>
<evidence type="ECO:0000256" key="5">
    <source>
        <dbReference type="ARBA" id="ARBA00054626"/>
    </source>
</evidence>
<dbReference type="SUPFAM" id="SSF46785">
    <property type="entry name" value="Winged helix' DNA-binding domain"/>
    <property type="match status" value="1"/>
</dbReference>
<keyword evidence="4" id="KW-0804">Transcription</keyword>
<dbReference type="CDD" id="cd08432">
    <property type="entry name" value="PBP2_GcdR_TrpI_HvrB_AmpR_like"/>
    <property type="match status" value="1"/>
</dbReference>
<dbReference type="AlphaFoldDB" id="A0A7W6K329"/>
<dbReference type="GO" id="GO:0006351">
    <property type="term" value="P:DNA-templated transcription"/>
    <property type="evidence" value="ECO:0007669"/>
    <property type="project" value="TreeGrafter"/>
</dbReference>
<reference evidence="9 10" key="1">
    <citation type="submission" date="2020-08" db="EMBL/GenBank/DDBJ databases">
        <title>Genomic Encyclopedia of Type Strains, Phase IV (KMG-IV): sequencing the most valuable type-strain genomes for metagenomic binning, comparative biology and taxonomic classification.</title>
        <authorList>
            <person name="Goeker M."/>
        </authorList>
    </citation>
    <scope>NUCLEOTIDE SEQUENCE [LARGE SCALE GENOMIC DNA]</scope>
    <source>
        <strain evidence="9 10">DSM 26385</strain>
    </source>
</reference>
<dbReference type="EMBL" id="JACIDU010000006">
    <property type="protein sequence ID" value="MBB4103172.1"/>
    <property type="molecule type" value="Genomic_DNA"/>
</dbReference>
<comment type="caution">
    <text evidence="9">The sequence shown here is derived from an EMBL/GenBank/DDBJ whole genome shotgun (WGS) entry which is preliminary data.</text>
</comment>
<dbReference type="InterPro" id="IPR058163">
    <property type="entry name" value="LysR-type_TF_proteobact-type"/>
</dbReference>
<evidence type="ECO:0000259" key="8">
    <source>
        <dbReference type="PROSITE" id="PS50931"/>
    </source>
</evidence>
<protein>
    <recommendedName>
        <fullName evidence="6">HTH-type transcriptional regulator TtuA</fullName>
    </recommendedName>
    <alternativeName>
        <fullName evidence="7">Tartrate utilization transcriptional regulator</fullName>
    </alternativeName>
</protein>
<dbReference type="GO" id="GO:0003700">
    <property type="term" value="F:DNA-binding transcription factor activity"/>
    <property type="evidence" value="ECO:0007669"/>
    <property type="project" value="InterPro"/>
</dbReference>
<sequence length="303" mass="33408">MRRFLPSLSALQAFDAAARHMSFTKAGEELAITQSGVSRHIVGLERFLGVRLFERSGSRLVLTDAGDKYFQEVVKLLNKLEEVSIDVVRGRKMDASLMVGAYPALASRWLAPRMHRFVETHGTTPIEVVAIGPDLDFSGDRIDIAILRGSGSWANARSTLLFPEELVVVASPKMIPVGVKPDILDFQRYPTLQNASRPSLWLTWLRVSGQPYSGAIQGIRFANSDMLVAGACNGLGLAVVPAHYVEQELSSGMLHAPFGRSIPSGEAYWVVHPEAKAQRSALGMFRDWLVQEGRRHRGRSSDK</sequence>
<dbReference type="PANTHER" id="PTHR30537:SF26">
    <property type="entry name" value="GLYCINE CLEAVAGE SYSTEM TRANSCRIPTIONAL ACTIVATOR"/>
    <property type="match status" value="1"/>
</dbReference>
<name>A0A7W6K329_9HYPH</name>
<comment type="function">
    <text evidence="5">Transcriptional regulator of the ttuABCDE tartrate utilization operon.</text>
</comment>
<organism evidence="9 10">
    <name type="scientific">Allorhizobium borbori</name>
    <dbReference type="NCBI Taxonomy" id="485907"/>
    <lineage>
        <taxon>Bacteria</taxon>
        <taxon>Pseudomonadati</taxon>
        <taxon>Pseudomonadota</taxon>
        <taxon>Alphaproteobacteria</taxon>
        <taxon>Hyphomicrobiales</taxon>
        <taxon>Rhizobiaceae</taxon>
        <taxon>Rhizobium/Agrobacterium group</taxon>
        <taxon>Allorhizobium</taxon>
    </lineage>
</organism>
<dbReference type="FunFam" id="1.10.10.10:FF:000001">
    <property type="entry name" value="LysR family transcriptional regulator"/>
    <property type="match status" value="1"/>
</dbReference>
<dbReference type="InterPro" id="IPR005119">
    <property type="entry name" value="LysR_subst-bd"/>
</dbReference>
<evidence type="ECO:0000256" key="7">
    <source>
        <dbReference type="ARBA" id="ARBA00083243"/>
    </source>
</evidence>
<dbReference type="PANTHER" id="PTHR30537">
    <property type="entry name" value="HTH-TYPE TRANSCRIPTIONAL REGULATOR"/>
    <property type="match status" value="1"/>
</dbReference>
<keyword evidence="3 9" id="KW-0238">DNA-binding</keyword>
<dbReference type="Pfam" id="PF03466">
    <property type="entry name" value="LysR_substrate"/>
    <property type="match status" value="1"/>
</dbReference>
<evidence type="ECO:0000256" key="4">
    <source>
        <dbReference type="ARBA" id="ARBA00023163"/>
    </source>
</evidence>
<dbReference type="Gene3D" id="3.40.190.10">
    <property type="entry name" value="Periplasmic binding protein-like II"/>
    <property type="match status" value="2"/>
</dbReference>
<proteinExistence type="inferred from homology"/>
<feature type="domain" description="HTH lysR-type" evidence="8">
    <location>
        <begin position="6"/>
        <end position="63"/>
    </location>
</feature>
<evidence type="ECO:0000256" key="3">
    <source>
        <dbReference type="ARBA" id="ARBA00023125"/>
    </source>
</evidence>
<dbReference type="Gene3D" id="1.10.10.10">
    <property type="entry name" value="Winged helix-like DNA-binding domain superfamily/Winged helix DNA-binding domain"/>
    <property type="match status" value="1"/>
</dbReference>
<evidence type="ECO:0000313" key="10">
    <source>
        <dbReference type="Proteomes" id="UP000584824"/>
    </source>
</evidence>
<evidence type="ECO:0000256" key="2">
    <source>
        <dbReference type="ARBA" id="ARBA00023015"/>
    </source>
</evidence>
<gene>
    <name evidence="9" type="ORF">GGQ66_001729</name>
</gene>